<dbReference type="Pfam" id="PF00197">
    <property type="entry name" value="Kunitz_legume"/>
    <property type="match status" value="1"/>
</dbReference>
<dbReference type="OMA" id="YVAQENH"/>
<dbReference type="GeneID" id="110707362"/>
<evidence type="ECO:0000313" key="4">
    <source>
        <dbReference type="EnsemblPlants" id="AUR62005782-RA:cds"/>
    </source>
</evidence>
<sequence>MTHFILLVATFIILFSPPSTTAVKTTPILDINGRPLETGSNYYILPVIRGRGGGLTISPKNATESCPLYVAQENHEVSNGLPLKLYTTNPNEKRIPLGSDVNIVFDAASSCVQSTGWTLAFDEATGKQHVGTGGTIGNPGVDTLSNWFRILKGGNGKYDYKISYCPGVCIFCTVMCGDVGVFIGEDGTRFLGLTDDRPLLVRFKKA</sequence>
<reference evidence="4" key="2">
    <citation type="submission" date="2021-03" db="UniProtKB">
        <authorList>
            <consortium name="EnsemblPlants"/>
        </authorList>
    </citation>
    <scope>IDENTIFICATION</scope>
</reference>
<dbReference type="SUPFAM" id="SSF50386">
    <property type="entry name" value="STI-like"/>
    <property type="match status" value="1"/>
</dbReference>
<feature type="chain" id="PRO_5030599928" evidence="3">
    <location>
        <begin position="23"/>
        <end position="206"/>
    </location>
</feature>
<dbReference type="CDD" id="cd23375">
    <property type="entry name" value="beta-trefoil_STI_VvMLP-like"/>
    <property type="match status" value="1"/>
</dbReference>
<dbReference type="PANTHER" id="PTHR33107:SF81">
    <property type="entry name" value="TRYPSIN INHIBITOR A"/>
    <property type="match status" value="1"/>
</dbReference>
<dbReference type="InterPro" id="IPR002160">
    <property type="entry name" value="Prot_inh_Kunz-lg"/>
</dbReference>
<dbReference type="PROSITE" id="PS00283">
    <property type="entry name" value="SOYBEAN_KUNITZ"/>
    <property type="match status" value="1"/>
</dbReference>
<dbReference type="AlphaFoldDB" id="A0A803L1P4"/>
<name>A0A803L1P4_CHEQI</name>
<dbReference type="PRINTS" id="PR00291">
    <property type="entry name" value="KUNITZINHBTR"/>
</dbReference>
<dbReference type="OrthoDB" id="1872570at2759"/>
<proteinExistence type="inferred from homology"/>
<dbReference type="GO" id="GO:0004866">
    <property type="term" value="F:endopeptidase inhibitor activity"/>
    <property type="evidence" value="ECO:0007669"/>
    <property type="project" value="InterPro"/>
</dbReference>
<evidence type="ECO:0000256" key="3">
    <source>
        <dbReference type="SAM" id="SignalP"/>
    </source>
</evidence>
<evidence type="ECO:0000313" key="5">
    <source>
        <dbReference type="Proteomes" id="UP000596660"/>
    </source>
</evidence>
<reference evidence="4" key="1">
    <citation type="journal article" date="2017" name="Nature">
        <title>The genome of Chenopodium quinoa.</title>
        <authorList>
            <person name="Jarvis D.E."/>
            <person name="Ho Y.S."/>
            <person name="Lightfoot D.J."/>
            <person name="Schmoeckel S.M."/>
            <person name="Li B."/>
            <person name="Borm T.J.A."/>
            <person name="Ohyanagi H."/>
            <person name="Mineta K."/>
            <person name="Michell C.T."/>
            <person name="Saber N."/>
            <person name="Kharbatia N.M."/>
            <person name="Rupper R.R."/>
            <person name="Sharp A.R."/>
            <person name="Dally N."/>
            <person name="Boughton B.A."/>
            <person name="Woo Y.H."/>
            <person name="Gao G."/>
            <person name="Schijlen E.G.W.M."/>
            <person name="Guo X."/>
            <person name="Momin A.A."/>
            <person name="Negrao S."/>
            <person name="Al-Babili S."/>
            <person name="Gehring C."/>
            <person name="Roessner U."/>
            <person name="Jung C."/>
            <person name="Murphy K."/>
            <person name="Arold S.T."/>
            <person name="Gojobori T."/>
            <person name="van der Linden C.G."/>
            <person name="van Loo E.N."/>
            <person name="Jellen E.N."/>
            <person name="Maughan P.J."/>
            <person name="Tester M."/>
        </authorList>
    </citation>
    <scope>NUCLEOTIDE SEQUENCE [LARGE SCALE GENOMIC DNA]</scope>
    <source>
        <strain evidence="4">cv. PI 614886</strain>
    </source>
</reference>
<keyword evidence="3" id="KW-0732">Signal</keyword>
<dbReference type="EnsemblPlants" id="AUR62005782-RA">
    <property type="protein sequence ID" value="AUR62005782-RA:cds"/>
    <property type="gene ID" value="AUR62005782"/>
</dbReference>
<dbReference type="SMART" id="SM00452">
    <property type="entry name" value="STI"/>
    <property type="match status" value="1"/>
</dbReference>
<protein>
    <submittedName>
        <fullName evidence="4">Uncharacterized protein</fullName>
    </submittedName>
</protein>
<dbReference type="RefSeq" id="XP_021741083.1">
    <property type="nucleotide sequence ID" value="XM_021885391.1"/>
</dbReference>
<dbReference type="Proteomes" id="UP000596660">
    <property type="component" value="Unplaced"/>
</dbReference>
<feature type="signal peptide" evidence="3">
    <location>
        <begin position="1"/>
        <end position="22"/>
    </location>
</feature>
<keyword evidence="2" id="KW-1015">Disulfide bond</keyword>
<keyword evidence="5" id="KW-1185">Reference proteome</keyword>
<comment type="similarity">
    <text evidence="1">Belongs to the protease inhibitor I3 (leguminous Kunitz-type inhibitor) family.</text>
</comment>
<dbReference type="KEGG" id="cqi:110707362"/>
<accession>A0A803L1P4</accession>
<dbReference type="PANTHER" id="PTHR33107">
    <property type="entry name" value="KUNITZ TRYPSIN INHIBITOR 2"/>
    <property type="match status" value="1"/>
</dbReference>
<dbReference type="Gene3D" id="2.80.10.50">
    <property type="match status" value="1"/>
</dbReference>
<evidence type="ECO:0000256" key="1">
    <source>
        <dbReference type="ARBA" id="ARBA00005440"/>
    </source>
</evidence>
<gene>
    <name evidence="4" type="primary">LOC110707362</name>
</gene>
<organism evidence="4 5">
    <name type="scientific">Chenopodium quinoa</name>
    <name type="common">Quinoa</name>
    <dbReference type="NCBI Taxonomy" id="63459"/>
    <lineage>
        <taxon>Eukaryota</taxon>
        <taxon>Viridiplantae</taxon>
        <taxon>Streptophyta</taxon>
        <taxon>Embryophyta</taxon>
        <taxon>Tracheophyta</taxon>
        <taxon>Spermatophyta</taxon>
        <taxon>Magnoliopsida</taxon>
        <taxon>eudicotyledons</taxon>
        <taxon>Gunneridae</taxon>
        <taxon>Pentapetalae</taxon>
        <taxon>Caryophyllales</taxon>
        <taxon>Chenopodiaceae</taxon>
        <taxon>Chenopodioideae</taxon>
        <taxon>Atripliceae</taxon>
        <taxon>Chenopodium</taxon>
    </lineage>
</organism>
<evidence type="ECO:0000256" key="2">
    <source>
        <dbReference type="ARBA" id="ARBA00023157"/>
    </source>
</evidence>
<dbReference type="Gramene" id="AUR62005782-RA">
    <property type="protein sequence ID" value="AUR62005782-RA:cds"/>
    <property type="gene ID" value="AUR62005782"/>
</dbReference>
<dbReference type="InterPro" id="IPR011065">
    <property type="entry name" value="Kunitz_inhibitor_STI-like_sf"/>
</dbReference>